<dbReference type="Pfam" id="PF13525">
    <property type="entry name" value="YfiO"/>
    <property type="match status" value="1"/>
</dbReference>
<evidence type="ECO:0000259" key="3">
    <source>
        <dbReference type="Pfam" id="PF13525"/>
    </source>
</evidence>
<keyword evidence="2" id="KW-0132">Cell division</keyword>
<reference evidence="5 6" key="1">
    <citation type="submission" date="2020-08" db="EMBL/GenBank/DDBJ databases">
        <title>A Genomic Blueprint of the Chicken Gut Microbiome.</title>
        <authorList>
            <person name="Gilroy R."/>
            <person name="Ravi A."/>
            <person name="Getino M."/>
            <person name="Pursley I."/>
            <person name="Horton D.L."/>
            <person name="Alikhan N.-F."/>
            <person name="Baker D."/>
            <person name="Gharbi K."/>
            <person name="Hall N."/>
            <person name="Watson M."/>
            <person name="Adriaenssens E.M."/>
            <person name="Foster-Nyarko E."/>
            <person name="Jarju S."/>
            <person name="Secka A."/>
            <person name="Antonio M."/>
            <person name="Oren A."/>
            <person name="Chaudhuri R."/>
            <person name="La Ragione R.M."/>
            <person name="Hildebrand F."/>
            <person name="Pallen M.J."/>
        </authorList>
    </citation>
    <scope>NUCLEOTIDE SEQUENCE [LARGE SCALE GENOMIC DNA]</scope>
    <source>
        <strain evidence="5 6">Sa2BVA3</strain>
    </source>
</reference>
<feature type="signal peptide" evidence="2">
    <location>
        <begin position="1"/>
        <end position="27"/>
    </location>
</feature>
<dbReference type="Proteomes" id="UP000647183">
    <property type="component" value="Unassembled WGS sequence"/>
</dbReference>
<dbReference type="InterPro" id="IPR014162">
    <property type="entry name" value="CpoB_C"/>
</dbReference>
<evidence type="ECO:0000313" key="6">
    <source>
        <dbReference type="Proteomes" id="UP000647183"/>
    </source>
</evidence>
<keyword evidence="2" id="KW-0131">Cell cycle</keyword>
<comment type="subcellular location">
    <subcellularLocation>
        <location evidence="2">Periplasm</location>
    </subcellularLocation>
</comment>
<accession>A0ABR8UIR3</accession>
<dbReference type="EMBL" id="JACSQJ010000003">
    <property type="protein sequence ID" value="MBD7987903.1"/>
    <property type="molecule type" value="Genomic_DNA"/>
</dbReference>
<dbReference type="HAMAP" id="MF_02066">
    <property type="entry name" value="CpoB"/>
    <property type="match status" value="1"/>
</dbReference>
<feature type="domain" description="YbgF trimerisation" evidence="4">
    <location>
        <begin position="32"/>
        <end position="104"/>
    </location>
</feature>
<evidence type="ECO:0000256" key="1">
    <source>
        <dbReference type="ARBA" id="ARBA00022729"/>
    </source>
</evidence>
<dbReference type="InterPro" id="IPR011990">
    <property type="entry name" value="TPR-like_helical_dom_sf"/>
</dbReference>
<dbReference type="InterPro" id="IPR039565">
    <property type="entry name" value="BamD-like"/>
</dbReference>
<feature type="domain" description="Outer membrane lipoprotein BamD-like" evidence="3">
    <location>
        <begin position="151"/>
        <end position="267"/>
    </location>
</feature>
<name>A0ABR8UIR3_9GAMM</name>
<dbReference type="SUPFAM" id="SSF48452">
    <property type="entry name" value="TPR-like"/>
    <property type="match status" value="1"/>
</dbReference>
<comment type="similarity">
    <text evidence="2">Belongs to the CpoB family.</text>
</comment>
<evidence type="ECO:0000256" key="2">
    <source>
        <dbReference type="HAMAP-Rule" id="MF_02066"/>
    </source>
</evidence>
<protein>
    <recommendedName>
        <fullName evidence="2">Cell division coordinator CpoB</fullName>
    </recommendedName>
</protein>
<comment type="function">
    <text evidence="2">Mediates coordination of peptidoglycan synthesis and outer membrane constriction during cell division.</text>
</comment>
<dbReference type="InterPro" id="IPR032519">
    <property type="entry name" value="YbgF_tri"/>
</dbReference>
<keyword evidence="6" id="KW-1185">Reference proteome</keyword>
<gene>
    <name evidence="5" type="primary">ybgF</name>
    <name evidence="2" type="synonym">cpoB</name>
    <name evidence="5" type="ORF">H9645_07660</name>
</gene>
<dbReference type="Gene3D" id="1.25.40.10">
    <property type="entry name" value="Tetratricopeptide repeat domain"/>
    <property type="match status" value="1"/>
</dbReference>
<dbReference type="RefSeq" id="WP_191729109.1">
    <property type="nucleotide sequence ID" value="NZ_JACSQJ010000003.1"/>
</dbReference>
<organism evidence="5 6">
    <name type="scientific">Luteimonas colneyensis</name>
    <dbReference type="NCBI Taxonomy" id="2762230"/>
    <lineage>
        <taxon>Bacteria</taxon>
        <taxon>Pseudomonadati</taxon>
        <taxon>Pseudomonadota</taxon>
        <taxon>Gammaproteobacteria</taxon>
        <taxon>Lysobacterales</taxon>
        <taxon>Lysobacteraceae</taxon>
        <taxon>Luteimonas</taxon>
    </lineage>
</organism>
<feature type="coiled-coil region" evidence="2">
    <location>
        <begin position="49"/>
        <end position="90"/>
    </location>
</feature>
<evidence type="ECO:0000259" key="4">
    <source>
        <dbReference type="Pfam" id="PF16331"/>
    </source>
</evidence>
<keyword evidence="2" id="KW-0574">Periplasm</keyword>
<dbReference type="Pfam" id="PF16331">
    <property type="entry name" value="TolA_bind_tri"/>
    <property type="match status" value="1"/>
</dbReference>
<comment type="caution">
    <text evidence="5">The sequence shown here is derived from an EMBL/GenBank/DDBJ whole genome shotgun (WGS) entry which is preliminary data.</text>
</comment>
<dbReference type="Gene3D" id="1.20.5.110">
    <property type="match status" value="1"/>
</dbReference>
<proteinExistence type="inferred from homology"/>
<dbReference type="InterPro" id="IPR034706">
    <property type="entry name" value="CpoB"/>
</dbReference>
<sequence length="278" mass="29029" precursor="true">MIRSHLLTSLVFTTAAAAALVAPPAAAQRASLGERVAALEAQASNNQGNIDLLNQLTALRSEVRALRGQVEELQQQNQALETSVRNQYLDADDRLNRLEGGAAAPPAGEAGAAASPAPAAAAPSAAAPAAAAAADAPIVFGDAGLLANAADERGAYETAFAALRGGDYAGAAALFTEFLRLYPTGSYAPNATYWLGESHYVTQDYASAQAQFRSLLERWPTHDKAPGALLKVGLSQYGQRDLVAAEATLVRVTEQYPGTDAARTADDRLRSIQLNSLR</sequence>
<feature type="chain" id="PRO_5044922800" description="Cell division coordinator CpoB" evidence="2">
    <location>
        <begin position="28"/>
        <end position="278"/>
    </location>
</feature>
<keyword evidence="1 2" id="KW-0732">Signal</keyword>
<evidence type="ECO:0000313" key="5">
    <source>
        <dbReference type="EMBL" id="MBD7987903.1"/>
    </source>
</evidence>
<dbReference type="NCBIfam" id="TIGR02795">
    <property type="entry name" value="tol_pal_ybgF"/>
    <property type="match status" value="1"/>
</dbReference>
<keyword evidence="2" id="KW-0175">Coiled coil</keyword>